<evidence type="ECO:0000256" key="1">
    <source>
        <dbReference type="SAM" id="SignalP"/>
    </source>
</evidence>
<feature type="domain" description="PepSY" evidence="2">
    <location>
        <begin position="5"/>
        <end position="82"/>
    </location>
</feature>
<comment type="caution">
    <text evidence="3">The sequence shown here is derived from an EMBL/GenBank/DDBJ whole genome shotgun (WGS) entry which is preliminary data.</text>
</comment>
<sequence length="87" mass="9577">MRIYLAAAFVVVSAAAAFADSDRPVTDAERAKIVDALKAQGCTIGGTVEFDDDGYFKADNAQCSDGHVYDFKFRSSDYQLLEKDFEH</sequence>
<keyword evidence="1" id="KW-0732">Signal</keyword>
<name>A0A6A7XYJ6_9HYPH</name>
<gene>
    <name evidence="3" type="ORF">F0357_01700</name>
</gene>
<dbReference type="EMBL" id="VWNA01000001">
    <property type="protein sequence ID" value="MQT11408.1"/>
    <property type="molecule type" value="Genomic_DNA"/>
</dbReference>
<accession>A0A6A7XYJ6</accession>
<evidence type="ECO:0000259" key="2">
    <source>
        <dbReference type="Pfam" id="PF13670"/>
    </source>
</evidence>
<dbReference type="Proteomes" id="UP000332515">
    <property type="component" value="Unassembled WGS sequence"/>
</dbReference>
<protein>
    <recommendedName>
        <fullName evidence="2">PepSY domain-containing protein</fullName>
    </recommendedName>
</protein>
<dbReference type="Pfam" id="PF13670">
    <property type="entry name" value="PepSY_2"/>
    <property type="match status" value="1"/>
</dbReference>
<evidence type="ECO:0000313" key="4">
    <source>
        <dbReference type="Proteomes" id="UP000332515"/>
    </source>
</evidence>
<proteinExistence type="predicted"/>
<reference evidence="3 4" key="1">
    <citation type="submission" date="2019-09" db="EMBL/GenBank/DDBJ databases">
        <title>Segnochrobactrum spirostomi gen. nov., sp. nov., isolated from the ciliate Spirostomum cf. yagiui and description of a novel family, Segnochrobactraceae fam. nov. within the order Rhizobiales of the class Alphaproteobacteria.</title>
        <authorList>
            <person name="Akter S."/>
            <person name="Shazib S.U.A."/>
            <person name="Shin M.K."/>
        </authorList>
    </citation>
    <scope>NUCLEOTIDE SEQUENCE [LARGE SCALE GENOMIC DNA]</scope>
    <source>
        <strain evidence="3 4">Sp-1</strain>
    </source>
</reference>
<feature type="signal peptide" evidence="1">
    <location>
        <begin position="1"/>
        <end position="19"/>
    </location>
</feature>
<dbReference type="InterPro" id="IPR025711">
    <property type="entry name" value="PepSY"/>
</dbReference>
<feature type="chain" id="PRO_5025464037" description="PepSY domain-containing protein" evidence="1">
    <location>
        <begin position="20"/>
        <end position="87"/>
    </location>
</feature>
<dbReference type="AlphaFoldDB" id="A0A6A7XYJ6"/>
<organism evidence="3 4">
    <name type="scientific">Segnochrobactrum spirostomi</name>
    <dbReference type="NCBI Taxonomy" id="2608987"/>
    <lineage>
        <taxon>Bacteria</taxon>
        <taxon>Pseudomonadati</taxon>
        <taxon>Pseudomonadota</taxon>
        <taxon>Alphaproteobacteria</taxon>
        <taxon>Hyphomicrobiales</taxon>
        <taxon>Segnochrobactraceae</taxon>
        <taxon>Segnochrobactrum</taxon>
    </lineage>
</organism>
<evidence type="ECO:0000313" key="3">
    <source>
        <dbReference type="EMBL" id="MQT11408.1"/>
    </source>
</evidence>
<dbReference type="RefSeq" id="WP_153478045.1">
    <property type="nucleotide sequence ID" value="NZ_VWNA01000001.1"/>
</dbReference>
<keyword evidence="4" id="KW-1185">Reference proteome</keyword>